<dbReference type="InterPro" id="IPR051167">
    <property type="entry name" value="Prolyl_oligopep/macrocyclase"/>
</dbReference>
<keyword evidence="8" id="KW-1185">Reference proteome</keyword>
<reference evidence="7 8" key="1">
    <citation type="submission" date="2019-07" db="EMBL/GenBank/DDBJ databases">
        <title>Whole genome shotgun sequence of Novosphingobium sediminis NBRC 106119.</title>
        <authorList>
            <person name="Hosoyama A."/>
            <person name="Uohara A."/>
            <person name="Ohji S."/>
            <person name="Ichikawa N."/>
        </authorList>
    </citation>
    <scope>NUCLEOTIDE SEQUENCE [LARGE SCALE GENOMIC DNA]</scope>
    <source>
        <strain evidence="7 8">NBRC 106119</strain>
    </source>
</reference>
<dbReference type="InterPro" id="IPR001375">
    <property type="entry name" value="Peptidase_S9_cat"/>
</dbReference>
<feature type="chain" id="PRO_5021992812" evidence="4">
    <location>
        <begin position="22"/>
        <end position="698"/>
    </location>
</feature>
<feature type="signal peptide" evidence="4">
    <location>
        <begin position="1"/>
        <end position="21"/>
    </location>
</feature>
<dbReference type="GO" id="GO:0006508">
    <property type="term" value="P:proteolysis"/>
    <property type="evidence" value="ECO:0007669"/>
    <property type="project" value="UniProtKB-KW"/>
</dbReference>
<evidence type="ECO:0000256" key="3">
    <source>
        <dbReference type="ARBA" id="ARBA00022825"/>
    </source>
</evidence>
<keyword evidence="2" id="KW-0378">Hydrolase</keyword>
<dbReference type="AlphaFoldDB" id="A0A512AHX4"/>
<evidence type="ECO:0000256" key="2">
    <source>
        <dbReference type="ARBA" id="ARBA00022801"/>
    </source>
</evidence>
<name>A0A512AHX4_9SPHN</name>
<comment type="caution">
    <text evidence="7">The sequence shown here is derived from an EMBL/GenBank/DDBJ whole genome shotgun (WGS) entry which is preliminary data.</text>
</comment>
<keyword evidence="1" id="KW-0645">Protease</keyword>
<dbReference type="Gene3D" id="2.130.10.120">
    <property type="entry name" value="Prolyl oligopeptidase, N-terminal domain"/>
    <property type="match status" value="1"/>
</dbReference>
<evidence type="ECO:0000259" key="6">
    <source>
        <dbReference type="Pfam" id="PF02897"/>
    </source>
</evidence>
<proteinExistence type="predicted"/>
<dbReference type="RefSeq" id="WP_147158656.1">
    <property type="nucleotide sequence ID" value="NZ_BJYR01000007.1"/>
</dbReference>
<dbReference type="GO" id="GO:0004252">
    <property type="term" value="F:serine-type endopeptidase activity"/>
    <property type="evidence" value="ECO:0007669"/>
    <property type="project" value="InterPro"/>
</dbReference>
<protein>
    <submittedName>
        <fullName evidence="7">Peptidase</fullName>
    </submittedName>
</protein>
<dbReference type="GO" id="GO:0070012">
    <property type="term" value="F:oligopeptidase activity"/>
    <property type="evidence" value="ECO:0007669"/>
    <property type="project" value="TreeGrafter"/>
</dbReference>
<dbReference type="OrthoDB" id="9801421at2"/>
<evidence type="ECO:0000259" key="5">
    <source>
        <dbReference type="Pfam" id="PF00326"/>
    </source>
</evidence>
<dbReference type="SUPFAM" id="SSF50993">
    <property type="entry name" value="Peptidase/esterase 'gauge' domain"/>
    <property type="match status" value="1"/>
</dbReference>
<dbReference type="PRINTS" id="PR00862">
    <property type="entry name" value="PROLIGOPTASE"/>
</dbReference>
<gene>
    <name evidence="7" type="ORF">NSE01_11400</name>
</gene>
<dbReference type="PANTHER" id="PTHR42881">
    <property type="entry name" value="PROLYL ENDOPEPTIDASE"/>
    <property type="match status" value="1"/>
</dbReference>
<keyword evidence="3" id="KW-0720">Serine protease</keyword>
<feature type="domain" description="Peptidase S9A N-terminal" evidence="6">
    <location>
        <begin position="26"/>
        <end position="427"/>
    </location>
</feature>
<sequence length="698" mass="75578">MQRFVLFAATALAVTASPVLAQAVAEAPDPYIWLEEVNSPRAMAWVEAENARSLGVLERDPRYAGFEADALKIAEATDRIAMPRQIGGKVANLWQDGAHVHGLWRMTTPADYEKAEPAWQTLLDLDALSAAEKANWVWGGANCEPLAEKRCLIALSDGGEDANTQREFDMATRSFVDGGFALPKSKQWVSWETPDSLIAARDWGAGTMTASGYPFVVKRVRRGQPLDAAPEVFRGKPDDVFVIPRTFTDGAGHSEVVIMRGVTFFEAEFVRVTAQGTTPIAVPRKSTVTGLTQGRLIFQVNEDWNPSGGPAISAGSLVAVDPAGKAAPELIFAPGPRQSADADEVAVTRDHVLAAVYDNVRGRAMRFTRTPSGWQQSVLPLPDNAAVSMVSSDTTSNTAYVSVQSYLLPTALWKVDAAAGTAAQIKETPARFAADGLVTEQFEATSKDGTKVPYFITHRAGMKLTGATPTLMTAYGGFQVSYTPHYSGVTGKLWLEKGGAFVVANIRGGGEFGPAWHEAGLKTKRQVIYDDFAAVAEDLVARKITSAQKLGIYGGSNGGLLMGVELIQRPDLFGAVSIQIPLLDMLRYEKLSAGASWVGEYGTMANPDEKAFWLKTSPYSNLKRGAAYPETLIWTTTKDDRVGPVQARKFAARMKEYGLPYLYFENTAGGHGAGANLKETAKTSALEMVYFHRRLMDR</sequence>
<dbReference type="InterPro" id="IPR029058">
    <property type="entry name" value="AB_hydrolase_fold"/>
</dbReference>
<accession>A0A512AHX4</accession>
<dbReference type="PANTHER" id="PTHR42881:SF13">
    <property type="entry name" value="PROLYL ENDOPEPTIDASE"/>
    <property type="match status" value="1"/>
</dbReference>
<dbReference type="Proteomes" id="UP000321464">
    <property type="component" value="Unassembled WGS sequence"/>
</dbReference>
<evidence type="ECO:0000313" key="7">
    <source>
        <dbReference type="EMBL" id="GEN99307.1"/>
    </source>
</evidence>
<keyword evidence="4" id="KW-0732">Signal</keyword>
<evidence type="ECO:0000313" key="8">
    <source>
        <dbReference type="Proteomes" id="UP000321464"/>
    </source>
</evidence>
<dbReference type="InterPro" id="IPR023302">
    <property type="entry name" value="Pept_S9A_N"/>
</dbReference>
<dbReference type="Pfam" id="PF00326">
    <property type="entry name" value="Peptidase_S9"/>
    <property type="match status" value="1"/>
</dbReference>
<feature type="domain" description="Peptidase S9 prolyl oligopeptidase catalytic" evidence="5">
    <location>
        <begin position="492"/>
        <end position="692"/>
    </location>
</feature>
<dbReference type="Gene3D" id="3.40.50.1820">
    <property type="entry name" value="alpha/beta hydrolase"/>
    <property type="match status" value="1"/>
</dbReference>
<dbReference type="Pfam" id="PF02897">
    <property type="entry name" value="Peptidase_S9_N"/>
    <property type="match status" value="1"/>
</dbReference>
<organism evidence="7 8">
    <name type="scientific">Novosphingobium sediminis</name>
    <dbReference type="NCBI Taxonomy" id="707214"/>
    <lineage>
        <taxon>Bacteria</taxon>
        <taxon>Pseudomonadati</taxon>
        <taxon>Pseudomonadota</taxon>
        <taxon>Alphaproteobacteria</taxon>
        <taxon>Sphingomonadales</taxon>
        <taxon>Sphingomonadaceae</taxon>
        <taxon>Novosphingobium</taxon>
    </lineage>
</organism>
<dbReference type="InterPro" id="IPR002470">
    <property type="entry name" value="Peptidase_S9A"/>
</dbReference>
<dbReference type="GO" id="GO:0005829">
    <property type="term" value="C:cytosol"/>
    <property type="evidence" value="ECO:0007669"/>
    <property type="project" value="TreeGrafter"/>
</dbReference>
<evidence type="ECO:0000256" key="4">
    <source>
        <dbReference type="SAM" id="SignalP"/>
    </source>
</evidence>
<evidence type="ECO:0000256" key="1">
    <source>
        <dbReference type="ARBA" id="ARBA00022670"/>
    </source>
</evidence>
<dbReference type="EMBL" id="BJYR01000007">
    <property type="protein sequence ID" value="GEN99307.1"/>
    <property type="molecule type" value="Genomic_DNA"/>
</dbReference>
<dbReference type="SUPFAM" id="SSF53474">
    <property type="entry name" value="alpha/beta-Hydrolases"/>
    <property type="match status" value="1"/>
</dbReference>